<evidence type="ECO:0000313" key="4">
    <source>
        <dbReference type="Proteomes" id="UP000183945"/>
    </source>
</evidence>
<dbReference type="RefSeq" id="WP_072881378.1">
    <property type="nucleotide sequence ID" value="NZ_FQVT01000017.1"/>
</dbReference>
<proteinExistence type="inferred from homology"/>
<dbReference type="PANTHER" id="PTHR46268">
    <property type="entry name" value="STRESS RESPONSE PROTEIN NHAX"/>
    <property type="match status" value="1"/>
</dbReference>
<sequence length="259" mass="29582">MKNILIPFDFSKASYNALDYAVQFAADSPQLNLHLLHVNTEDGNETEIMERLHEVVSKYKKNQTPEIKLYVLTGQLNSSILSIQEELKIDLMIMGTTGAQVGKETMDTNTSKFVHKADLPVLVIPENTKNFRIKTIILSLGKDKIADKNVLHNLLDVSRRFNAQVHVLTIDRGQKNIGYTEEDESNERTLQYFLEMFYSHHSFHENEDIEKGIKEYLEANHVDMLAIMPNTHLEEGEASKGSLTRILTLRTQTPLLILD</sequence>
<dbReference type="PRINTS" id="PR01438">
    <property type="entry name" value="UNVRSLSTRESS"/>
</dbReference>
<gene>
    <name evidence="3" type="ORF">SAMN05444483_11734</name>
</gene>
<dbReference type="InterPro" id="IPR006015">
    <property type="entry name" value="Universal_stress_UspA"/>
</dbReference>
<evidence type="ECO:0000256" key="1">
    <source>
        <dbReference type="ARBA" id="ARBA00008791"/>
    </source>
</evidence>
<feature type="domain" description="UspA" evidence="2">
    <location>
        <begin position="1"/>
        <end position="125"/>
    </location>
</feature>
<evidence type="ECO:0000259" key="2">
    <source>
        <dbReference type="Pfam" id="PF00582"/>
    </source>
</evidence>
<reference evidence="4" key="1">
    <citation type="submission" date="2016-11" db="EMBL/GenBank/DDBJ databases">
        <authorList>
            <person name="Varghese N."/>
            <person name="Submissions S."/>
        </authorList>
    </citation>
    <scope>NUCLEOTIDE SEQUENCE [LARGE SCALE GENOMIC DNA]</scope>
    <source>
        <strain evidence="4">DSM 24579</strain>
    </source>
</reference>
<dbReference type="OrthoDB" id="1522603at2"/>
<dbReference type="Proteomes" id="UP000183945">
    <property type="component" value="Unassembled WGS sequence"/>
</dbReference>
<name>A0A1M5KZK3_SALEC</name>
<dbReference type="Gene3D" id="3.40.50.12370">
    <property type="match status" value="1"/>
</dbReference>
<organism evidence="3 4">
    <name type="scientific">Salegentibacter echinorum</name>
    <dbReference type="NCBI Taxonomy" id="1073325"/>
    <lineage>
        <taxon>Bacteria</taxon>
        <taxon>Pseudomonadati</taxon>
        <taxon>Bacteroidota</taxon>
        <taxon>Flavobacteriia</taxon>
        <taxon>Flavobacteriales</taxon>
        <taxon>Flavobacteriaceae</taxon>
        <taxon>Salegentibacter</taxon>
    </lineage>
</organism>
<dbReference type="SUPFAM" id="SSF52402">
    <property type="entry name" value="Adenine nucleotide alpha hydrolases-like"/>
    <property type="match status" value="1"/>
</dbReference>
<dbReference type="PANTHER" id="PTHR46268:SF6">
    <property type="entry name" value="UNIVERSAL STRESS PROTEIN UP12"/>
    <property type="match status" value="1"/>
</dbReference>
<comment type="similarity">
    <text evidence="1">Belongs to the universal stress protein A family.</text>
</comment>
<dbReference type="AlphaFoldDB" id="A0A1M5KZK3"/>
<dbReference type="EMBL" id="FQVT01000017">
    <property type="protein sequence ID" value="SHG58228.1"/>
    <property type="molecule type" value="Genomic_DNA"/>
</dbReference>
<protein>
    <submittedName>
        <fullName evidence="3">Nucleotide-binding universal stress protein, UspA family</fullName>
    </submittedName>
</protein>
<dbReference type="STRING" id="1073325.SAMN05444483_11734"/>
<accession>A0A1M5KZK3</accession>
<dbReference type="CDD" id="cd00293">
    <property type="entry name" value="USP-like"/>
    <property type="match status" value="1"/>
</dbReference>
<dbReference type="InterPro" id="IPR006016">
    <property type="entry name" value="UspA"/>
</dbReference>
<evidence type="ECO:0000313" key="3">
    <source>
        <dbReference type="EMBL" id="SHG58228.1"/>
    </source>
</evidence>
<keyword evidence="4" id="KW-1185">Reference proteome</keyword>
<dbReference type="Pfam" id="PF00582">
    <property type="entry name" value="Usp"/>
    <property type="match status" value="1"/>
</dbReference>